<feature type="binding site" evidence="9">
    <location>
        <position position="14"/>
    </location>
    <ligand>
        <name>ADP</name>
        <dbReference type="ChEBI" id="CHEBI:456216"/>
    </ligand>
</feature>
<evidence type="ECO:0000256" key="2">
    <source>
        <dbReference type="ARBA" id="ARBA00009156"/>
    </source>
</evidence>
<dbReference type="PROSITE" id="PS00445">
    <property type="entry name" value="FGGY_KINASES_2"/>
    <property type="match status" value="1"/>
</dbReference>
<dbReference type="GO" id="GO:0005524">
    <property type="term" value="F:ATP binding"/>
    <property type="evidence" value="ECO:0007669"/>
    <property type="project" value="UniProtKB-UniRule"/>
</dbReference>
<feature type="binding site" evidence="9">
    <location>
        <position position="84"/>
    </location>
    <ligand>
        <name>sn-glycerol 3-phosphate</name>
        <dbReference type="ChEBI" id="CHEBI:57597"/>
    </ligand>
</feature>
<evidence type="ECO:0000313" key="14">
    <source>
        <dbReference type="Proteomes" id="UP001218638"/>
    </source>
</evidence>
<evidence type="ECO:0000256" key="9">
    <source>
        <dbReference type="HAMAP-Rule" id="MF_00186"/>
    </source>
</evidence>
<dbReference type="FunFam" id="3.30.420.40:FF:000008">
    <property type="entry name" value="Glycerol kinase"/>
    <property type="match status" value="1"/>
</dbReference>
<proteinExistence type="inferred from homology"/>
<dbReference type="NCBIfam" id="NF000756">
    <property type="entry name" value="PRK00047.1"/>
    <property type="match status" value="1"/>
</dbReference>
<evidence type="ECO:0000259" key="11">
    <source>
        <dbReference type="Pfam" id="PF00370"/>
    </source>
</evidence>
<reference evidence="13" key="1">
    <citation type="submission" date="2023-03" db="EMBL/GenBank/DDBJ databases">
        <title>Lomoglobus Profundus gen. nov., sp. nov., a novel member of the phylum Verrucomicrobia, isolated from deep-marine sediment of South China Sea.</title>
        <authorList>
            <person name="Ahmad T."/>
            <person name="Ishaq S.E."/>
            <person name="Wang F."/>
        </authorList>
    </citation>
    <scope>NUCLEOTIDE SEQUENCE</scope>
    <source>
        <strain evidence="13">LMO-M01</strain>
    </source>
</reference>
<dbReference type="GO" id="GO:0006072">
    <property type="term" value="P:glycerol-3-phosphate metabolic process"/>
    <property type="evidence" value="ECO:0007669"/>
    <property type="project" value="InterPro"/>
</dbReference>
<feature type="binding site" evidence="9">
    <location>
        <position position="314"/>
    </location>
    <ligand>
        <name>ATP</name>
        <dbReference type="ChEBI" id="CHEBI:30616"/>
    </ligand>
</feature>
<keyword evidence="14" id="KW-1185">Reference proteome</keyword>
<feature type="binding site" evidence="9">
    <location>
        <position position="14"/>
    </location>
    <ligand>
        <name>ATP</name>
        <dbReference type="ChEBI" id="CHEBI:30616"/>
    </ligand>
</feature>
<feature type="binding site" evidence="9">
    <location>
        <position position="310"/>
    </location>
    <ligand>
        <name>ATP</name>
        <dbReference type="ChEBI" id="CHEBI:30616"/>
    </ligand>
</feature>
<evidence type="ECO:0000256" key="5">
    <source>
        <dbReference type="ARBA" id="ARBA00022777"/>
    </source>
</evidence>
<dbReference type="HAMAP" id="MF_00186">
    <property type="entry name" value="Glycerol_kin"/>
    <property type="match status" value="1"/>
</dbReference>
<feature type="binding site" evidence="9">
    <location>
        <position position="136"/>
    </location>
    <ligand>
        <name>glycerol</name>
        <dbReference type="ChEBI" id="CHEBI:17754"/>
    </ligand>
</feature>
<dbReference type="GO" id="GO:0005829">
    <property type="term" value="C:cytosol"/>
    <property type="evidence" value="ECO:0007669"/>
    <property type="project" value="TreeGrafter"/>
</dbReference>
<evidence type="ECO:0000256" key="7">
    <source>
        <dbReference type="ARBA" id="ARBA00022840"/>
    </source>
</evidence>
<feature type="binding site" evidence="9">
    <location>
        <position position="245"/>
    </location>
    <ligand>
        <name>sn-glycerol 3-phosphate</name>
        <dbReference type="ChEBI" id="CHEBI:57597"/>
    </ligand>
</feature>
<dbReference type="InterPro" id="IPR043129">
    <property type="entry name" value="ATPase_NBD"/>
</dbReference>
<comment type="activity regulation">
    <text evidence="9">Inhibited by fructose 1,6-bisphosphate (FBP).</text>
</comment>
<evidence type="ECO:0000256" key="4">
    <source>
        <dbReference type="ARBA" id="ARBA00022741"/>
    </source>
</evidence>
<feature type="binding site" evidence="9">
    <location>
        <position position="267"/>
    </location>
    <ligand>
        <name>ADP</name>
        <dbReference type="ChEBI" id="CHEBI:456216"/>
    </ligand>
</feature>
<dbReference type="InterPro" id="IPR018483">
    <property type="entry name" value="Carb_kinase_FGGY_CS"/>
</dbReference>
<feature type="binding site" evidence="9">
    <location>
        <position position="310"/>
    </location>
    <ligand>
        <name>ADP</name>
        <dbReference type="ChEBI" id="CHEBI:456216"/>
    </ligand>
</feature>
<feature type="binding site" evidence="9">
    <location>
        <position position="85"/>
    </location>
    <ligand>
        <name>sn-glycerol 3-phosphate</name>
        <dbReference type="ChEBI" id="CHEBI:57597"/>
    </ligand>
</feature>
<evidence type="ECO:0000313" key="13">
    <source>
        <dbReference type="EMBL" id="WED66943.1"/>
    </source>
</evidence>
<dbReference type="GO" id="GO:0019563">
    <property type="term" value="P:glycerol catabolic process"/>
    <property type="evidence" value="ECO:0007669"/>
    <property type="project" value="UniProtKB-UniRule"/>
</dbReference>
<organism evidence="13 14">
    <name type="scientific">Synoicihabitans lomoniglobus</name>
    <dbReference type="NCBI Taxonomy" id="2909285"/>
    <lineage>
        <taxon>Bacteria</taxon>
        <taxon>Pseudomonadati</taxon>
        <taxon>Verrucomicrobiota</taxon>
        <taxon>Opitutia</taxon>
        <taxon>Opitutales</taxon>
        <taxon>Opitutaceae</taxon>
        <taxon>Synoicihabitans</taxon>
    </lineage>
</organism>
<dbReference type="EC" id="2.7.1.30" evidence="9"/>
<name>A0AAF0I4N9_9BACT</name>
<feature type="binding site" evidence="9">
    <location>
        <position position="411"/>
    </location>
    <ligand>
        <name>ATP</name>
        <dbReference type="ChEBI" id="CHEBI:30616"/>
    </ligand>
</feature>
<dbReference type="InterPro" id="IPR018484">
    <property type="entry name" value="FGGY_N"/>
</dbReference>
<keyword evidence="4 9" id="KW-0547">Nucleotide-binding</keyword>
<dbReference type="PANTHER" id="PTHR10196:SF69">
    <property type="entry name" value="GLYCEROL KINASE"/>
    <property type="match status" value="1"/>
</dbReference>
<keyword evidence="6 9" id="KW-0319">Glycerol metabolism</keyword>
<dbReference type="GO" id="GO:0004370">
    <property type="term" value="F:glycerol kinase activity"/>
    <property type="evidence" value="ECO:0007669"/>
    <property type="project" value="UniProtKB-UniRule"/>
</dbReference>
<dbReference type="RefSeq" id="WP_330927574.1">
    <property type="nucleotide sequence ID" value="NZ_CP119075.1"/>
</dbReference>
<evidence type="ECO:0000256" key="8">
    <source>
        <dbReference type="ARBA" id="ARBA00052101"/>
    </source>
</evidence>
<comment type="catalytic activity">
    <reaction evidence="8 9">
        <text>glycerol + ATP = sn-glycerol 3-phosphate + ADP + H(+)</text>
        <dbReference type="Rhea" id="RHEA:21644"/>
        <dbReference type="ChEBI" id="CHEBI:15378"/>
        <dbReference type="ChEBI" id="CHEBI:17754"/>
        <dbReference type="ChEBI" id="CHEBI:30616"/>
        <dbReference type="ChEBI" id="CHEBI:57597"/>
        <dbReference type="ChEBI" id="CHEBI:456216"/>
        <dbReference type="EC" id="2.7.1.30"/>
    </reaction>
</comment>
<comment type="pathway">
    <text evidence="1 9">Polyol metabolism; glycerol degradation via glycerol kinase pathway; sn-glycerol 3-phosphate from glycerol: step 1/1.</text>
</comment>
<dbReference type="PANTHER" id="PTHR10196">
    <property type="entry name" value="SUGAR KINASE"/>
    <property type="match status" value="1"/>
</dbReference>
<feature type="binding site" evidence="9">
    <location>
        <position position="246"/>
    </location>
    <ligand>
        <name>glycerol</name>
        <dbReference type="ChEBI" id="CHEBI:17754"/>
    </ligand>
</feature>
<evidence type="ECO:0000256" key="3">
    <source>
        <dbReference type="ARBA" id="ARBA00022679"/>
    </source>
</evidence>
<feature type="domain" description="Carbohydrate kinase FGGY N-terminal" evidence="11">
    <location>
        <begin position="7"/>
        <end position="252"/>
    </location>
</feature>
<evidence type="ECO:0000256" key="1">
    <source>
        <dbReference type="ARBA" id="ARBA00005190"/>
    </source>
</evidence>
<feature type="binding site" evidence="9">
    <location>
        <position position="85"/>
    </location>
    <ligand>
        <name>glycerol</name>
        <dbReference type="ChEBI" id="CHEBI:17754"/>
    </ligand>
</feature>
<keyword evidence="3 9" id="KW-0808">Transferase</keyword>
<evidence type="ECO:0000259" key="12">
    <source>
        <dbReference type="Pfam" id="PF02782"/>
    </source>
</evidence>
<dbReference type="SUPFAM" id="SSF53067">
    <property type="entry name" value="Actin-like ATPase domain"/>
    <property type="match status" value="2"/>
</dbReference>
<dbReference type="InterPro" id="IPR018485">
    <property type="entry name" value="FGGY_C"/>
</dbReference>
<dbReference type="InterPro" id="IPR000577">
    <property type="entry name" value="Carb_kinase_FGGY"/>
</dbReference>
<keyword evidence="7 9" id="KW-0067">ATP-binding</keyword>
<feature type="domain" description="Carbohydrate kinase FGGY C-terminal" evidence="12">
    <location>
        <begin position="262"/>
        <end position="449"/>
    </location>
</feature>
<keyword evidence="5 9" id="KW-0418">Kinase</keyword>
<comment type="similarity">
    <text evidence="2 9 10">Belongs to the FGGY kinase family.</text>
</comment>
<sequence>MSDPRFILALDQGTTSSRSIVFDRAGQQVSAAQQEFTQHYPRPGWVEHDANEIWTTQRQTMEDALARSGGTAKDVAAIGITNQRETLVVWDRGSGEPVAPAIVWQDRRTSDDCARWVEQGLESRVTEITGLRLDPYFTGSKLAWLLRHVNGLKTKAESGQVLAGTIDTWLIWKLTDGAVHATDASNASRTLLFNLSTGDWDQEMLELFGVPHAMLPEVRDSSGEFGRVADGLPAAGVPITGVAGDQHAALFGQACFEPGMAKNTYGTGCFLLMQTGTEMVRSQNNLLTTVAWRLNGRMEYALEGSVFVAGAAVQWMRDELKLVESAEQLSELAGSVPDANGAILVPAFAGLGAPHWDPYARGTLVGLTRGTNRAHLCRAVLDSIALQSADLIAAMEKDAGVPLQELRVDGGASRSAALMQIQADLLGSPVVRPVEVETTALGAAYLAGLGVGWWSDRGEIARAWKADTKFTRQRPIDELDRLRRDWAKAVERAKHWEESSHEK</sequence>
<dbReference type="PIRSF" id="PIRSF000538">
    <property type="entry name" value="GlpK"/>
    <property type="match status" value="1"/>
</dbReference>
<dbReference type="CDD" id="cd07786">
    <property type="entry name" value="FGGY_EcGK_like"/>
    <property type="match status" value="1"/>
</dbReference>
<feature type="binding site" evidence="9">
    <location>
        <position position="18"/>
    </location>
    <ligand>
        <name>ADP</name>
        <dbReference type="ChEBI" id="CHEBI:456216"/>
    </ligand>
</feature>
<dbReference type="EMBL" id="CP119075">
    <property type="protein sequence ID" value="WED66943.1"/>
    <property type="molecule type" value="Genomic_DNA"/>
</dbReference>
<comment type="function">
    <text evidence="9">Key enzyme in the regulation of glycerol uptake and metabolism. Catalyzes the phosphorylation of glycerol to yield sn-glycerol 3-phosphate.</text>
</comment>
<comment type="caution">
    <text evidence="9">Lacks conserved residue(s) required for the propagation of feature annotation.</text>
</comment>
<dbReference type="AlphaFoldDB" id="A0AAF0I4N9"/>
<dbReference type="Gene3D" id="3.30.420.40">
    <property type="match status" value="2"/>
</dbReference>
<dbReference type="Pfam" id="PF00370">
    <property type="entry name" value="FGGY_N"/>
    <property type="match status" value="1"/>
</dbReference>
<dbReference type="PROSITE" id="PS00933">
    <property type="entry name" value="FGGY_KINASES_1"/>
    <property type="match status" value="1"/>
</dbReference>
<feature type="binding site" evidence="9">
    <location>
        <position position="14"/>
    </location>
    <ligand>
        <name>sn-glycerol 3-phosphate</name>
        <dbReference type="ChEBI" id="CHEBI:57597"/>
    </ligand>
</feature>
<feature type="binding site" evidence="9">
    <location>
        <position position="411"/>
    </location>
    <ligand>
        <name>ADP</name>
        <dbReference type="ChEBI" id="CHEBI:456216"/>
    </ligand>
</feature>
<protein>
    <recommendedName>
        <fullName evidence="9">Glycerol kinase</fullName>
        <ecNumber evidence="9">2.7.1.30</ecNumber>
    </recommendedName>
    <alternativeName>
        <fullName evidence="9">ATP:glycerol 3-phosphotransferase</fullName>
    </alternativeName>
    <alternativeName>
        <fullName evidence="9">Glycerokinase</fullName>
        <shortName evidence="9">GK</shortName>
    </alternativeName>
</protein>
<feature type="binding site" evidence="9">
    <location>
        <position position="16"/>
    </location>
    <ligand>
        <name>ATP</name>
        <dbReference type="ChEBI" id="CHEBI:30616"/>
    </ligand>
</feature>
<dbReference type="Pfam" id="PF02782">
    <property type="entry name" value="FGGY_C"/>
    <property type="match status" value="1"/>
</dbReference>
<evidence type="ECO:0000256" key="6">
    <source>
        <dbReference type="ARBA" id="ARBA00022798"/>
    </source>
</evidence>
<dbReference type="NCBIfam" id="TIGR01311">
    <property type="entry name" value="glycerol_kin"/>
    <property type="match status" value="1"/>
</dbReference>
<dbReference type="Proteomes" id="UP001218638">
    <property type="component" value="Chromosome"/>
</dbReference>
<feature type="binding site" evidence="9">
    <location>
        <position position="84"/>
    </location>
    <ligand>
        <name>glycerol</name>
        <dbReference type="ChEBI" id="CHEBI:17754"/>
    </ligand>
</feature>
<feature type="binding site" evidence="9">
    <location>
        <position position="267"/>
    </location>
    <ligand>
        <name>ATP</name>
        <dbReference type="ChEBI" id="CHEBI:30616"/>
    </ligand>
</feature>
<gene>
    <name evidence="9 13" type="primary">glpK</name>
    <name evidence="13" type="ORF">PXH66_08785</name>
</gene>
<feature type="binding site" evidence="9">
    <location>
        <position position="136"/>
    </location>
    <ligand>
        <name>sn-glycerol 3-phosphate</name>
        <dbReference type="ChEBI" id="CHEBI:57597"/>
    </ligand>
</feature>
<dbReference type="FunFam" id="3.30.420.40:FF:000007">
    <property type="entry name" value="Glycerol kinase"/>
    <property type="match status" value="1"/>
</dbReference>
<feature type="binding site" evidence="9">
    <location>
        <position position="15"/>
    </location>
    <ligand>
        <name>ATP</name>
        <dbReference type="ChEBI" id="CHEBI:30616"/>
    </ligand>
</feature>
<dbReference type="InterPro" id="IPR005999">
    <property type="entry name" value="Glycerol_kin"/>
</dbReference>
<accession>A0AAF0I4N9</accession>
<feature type="binding site" evidence="9">
    <location>
        <position position="245"/>
    </location>
    <ligand>
        <name>glycerol</name>
        <dbReference type="ChEBI" id="CHEBI:17754"/>
    </ligand>
</feature>
<evidence type="ECO:0000256" key="10">
    <source>
        <dbReference type="RuleBase" id="RU003733"/>
    </source>
</evidence>
<dbReference type="KEGG" id="slom:PXH66_08785"/>